<evidence type="ECO:0000313" key="3">
    <source>
        <dbReference type="Proteomes" id="UP000531916"/>
    </source>
</evidence>
<dbReference type="Pfam" id="PF10124">
    <property type="entry name" value="Mu-like_gpT"/>
    <property type="match status" value="1"/>
</dbReference>
<feature type="domain" description="Bacteriophage Mu GpT" evidence="1">
    <location>
        <begin position="8"/>
        <end position="305"/>
    </location>
</feature>
<accession>A0A8S7I721</accession>
<evidence type="ECO:0000313" key="2">
    <source>
        <dbReference type="EMBL" id="EFC2248233.1"/>
    </source>
</evidence>
<dbReference type="Proteomes" id="UP000531916">
    <property type="component" value="Unassembled WGS sequence"/>
</dbReference>
<name>A0A8S7I721_ECOLX</name>
<proteinExistence type="predicted"/>
<gene>
    <name evidence="2" type="ORF">E5H86_20990</name>
</gene>
<sequence length="305" mass="33870">MIVTPASIKALMTSFRKDFQNGLASAPSQYAKIAMVVASSSKSNTYGWLGMFPSLQEWVGRRVVQQMAAHGYSITNKTFERTVGISRDDFDDDNLGIYAPAFQEMGRSAAIQPDELVFDAIGKGFSQPCYDGQNFFDKEHPVYANVDGTGSVTNTSNIVEQDSFSGQPFYLLDCSRAVKPLIFQERRKPELIARTRIDDEHVFMDNEFLFGASARRAAGYGFWQMAVAVKGDLTLDNLWKGWQLMRSFEGDGGKKLGLKPTHIVVPVGQEKAATQLLNRELFAEGNTTVSNEMKGKLQLVVADYL</sequence>
<protein>
    <submittedName>
        <fullName evidence="2">Head protein</fullName>
    </submittedName>
</protein>
<dbReference type="InterPro" id="IPR018774">
    <property type="entry name" value="Phage_Mu_GpT"/>
</dbReference>
<dbReference type="AlphaFoldDB" id="A0A8S7I721"/>
<organism evidence="2 3">
    <name type="scientific">Escherichia coli</name>
    <dbReference type="NCBI Taxonomy" id="562"/>
    <lineage>
        <taxon>Bacteria</taxon>
        <taxon>Pseudomonadati</taxon>
        <taxon>Pseudomonadota</taxon>
        <taxon>Gammaproteobacteria</taxon>
        <taxon>Enterobacterales</taxon>
        <taxon>Enterobacteriaceae</taxon>
        <taxon>Escherichia</taxon>
    </lineage>
</organism>
<reference evidence="2 3" key="1">
    <citation type="submission" date="2019-04" db="EMBL/GenBank/DDBJ databases">
        <authorList>
            <consortium name="NARMS: The National Antimicrobial Resistance Monitoring System"/>
        </authorList>
    </citation>
    <scope>NUCLEOTIDE SEQUENCE [LARGE SCALE GENOMIC DNA]</scope>
    <source>
        <strain evidence="2 3">FSIS11919500</strain>
    </source>
</reference>
<comment type="caution">
    <text evidence="2">The sequence shown here is derived from an EMBL/GenBank/DDBJ whole genome shotgun (WGS) entry which is preliminary data.</text>
</comment>
<dbReference type="EMBL" id="AASEPP010000042">
    <property type="protein sequence ID" value="EFC2248233.1"/>
    <property type="molecule type" value="Genomic_DNA"/>
</dbReference>
<evidence type="ECO:0000259" key="1">
    <source>
        <dbReference type="Pfam" id="PF10124"/>
    </source>
</evidence>